<dbReference type="AlphaFoldDB" id="A0A4Y9G0E3"/>
<evidence type="ECO:0000313" key="2">
    <source>
        <dbReference type="Proteomes" id="UP000298358"/>
    </source>
</evidence>
<dbReference type="NCBIfam" id="TIGR04042">
    <property type="entry name" value="MSMEG_0570_fam"/>
    <property type="match status" value="1"/>
</dbReference>
<name>A0A4Y9G0E3_9MICO</name>
<comment type="caution">
    <text evidence="1">The sequence shown here is derived from an EMBL/GenBank/DDBJ whole genome shotgun (WGS) entry which is preliminary data.</text>
</comment>
<dbReference type="Proteomes" id="UP000298358">
    <property type="component" value="Unassembled WGS sequence"/>
</dbReference>
<dbReference type="OrthoDB" id="195104at2"/>
<organism evidence="1 2">
    <name type="scientific">Microbacterium paludicola</name>
    <dbReference type="NCBI Taxonomy" id="300019"/>
    <lineage>
        <taxon>Bacteria</taxon>
        <taxon>Bacillati</taxon>
        <taxon>Actinomycetota</taxon>
        <taxon>Actinomycetes</taxon>
        <taxon>Micrococcales</taxon>
        <taxon>Microbacteriaceae</taxon>
        <taxon>Microbacterium</taxon>
    </lineage>
</organism>
<sequence>MPEMTFTVRWPDGAESAHYSPSLVMHDYLVTGLRYPLQEFVTRTKEALDAASERVRARYGFACTSAMHSEEEIAAAAARYPVDTYPAAEVEILAMEPPLERSGA</sequence>
<proteinExistence type="predicted"/>
<reference evidence="1 2" key="1">
    <citation type="submission" date="2019-03" db="EMBL/GenBank/DDBJ databases">
        <title>Diversity of the mouse oral microbiome.</title>
        <authorList>
            <person name="Joseph S."/>
            <person name="Aduse-Opoku J."/>
            <person name="Curtis M."/>
            <person name="Wade W."/>
            <person name="Hashim A."/>
        </authorList>
    </citation>
    <scope>NUCLEOTIDE SEQUENCE [LARGE SCALE GENOMIC DNA]</scope>
    <source>
        <strain evidence="1 2">P1012</strain>
    </source>
</reference>
<accession>A0A4Y9G0E3</accession>
<keyword evidence="2" id="KW-1185">Reference proteome</keyword>
<evidence type="ECO:0000313" key="1">
    <source>
        <dbReference type="EMBL" id="TFU34153.1"/>
    </source>
</evidence>
<dbReference type="RefSeq" id="WP_135112844.1">
    <property type="nucleotide sequence ID" value="NZ_JADGLL010000003.1"/>
</dbReference>
<dbReference type="EMBL" id="SPQB01000003">
    <property type="protein sequence ID" value="TFU34153.1"/>
    <property type="molecule type" value="Genomic_DNA"/>
</dbReference>
<gene>
    <name evidence="1" type="ORF">E4U02_02540</name>
</gene>
<dbReference type="InterPro" id="IPR023846">
    <property type="entry name" value="CHP04042_MSMEG0570"/>
</dbReference>
<protein>
    <submittedName>
        <fullName evidence="1">MSMEG_0570 family nitrogen starvation response protein</fullName>
    </submittedName>
</protein>